<dbReference type="Pfam" id="PF00144">
    <property type="entry name" value="Beta-lactamase"/>
    <property type="match status" value="1"/>
</dbReference>
<dbReference type="PANTHER" id="PTHR43283">
    <property type="entry name" value="BETA-LACTAMASE-RELATED"/>
    <property type="match status" value="1"/>
</dbReference>
<proteinExistence type="predicted"/>
<dbReference type="Proteomes" id="UP001065174">
    <property type="component" value="Chromosome"/>
</dbReference>
<gene>
    <name evidence="2" type="ORF">N6H18_01990</name>
</gene>
<evidence type="ECO:0000259" key="1">
    <source>
        <dbReference type="Pfam" id="PF00144"/>
    </source>
</evidence>
<reference evidence="2" key="1">
    <citation type="submission" date="2022-09" db="EMBL/GenBank/DDBJ databases">
        <title>Comparative genomics and taxonomic characterization of three novel marine species of genus Reichenbachiella exhibiting antioxidant and polysaccharide degradation activities.</title>
        <authorList>
            <person name="Muhammad N."/>
            <person name="Lee Y.-J."/>
            <person name="Ko J."/>
            <person name="Kim S.-G."/>
        </authorList>
    </citation>
    <scope>NUCLEOTIDE SEQUENCE</scope>
    <source>
        <strain evidence="2">BKB1-1</strain>
    </source>
</reference>
<dbReference type="InterPro" id="IPR008969">
    <property type="entry name" value="CarboxyPept-like_regulatory"/>
</dbReference>
<sequence>MKSTIQILPFFLLLTLLFPQCQEESGSQLSGQVIDAYTSTPLMDVQIILLENNAITTTNEKGNFGFSEMDLAALPNKVVGLQLSMEGYRPLEINATIDENNAIKLSPADIPVYYYHQPVQLSDGIPTGTIQDINMDQQLIQNMMDNLVRDKYKEIHSLLVYKDDMLVLEEYYYGNNDTIDFEHGVVVDRQPAPIQWSREDKHYVASANKALTGTIAGMVLAQEGISSDEAISQYLPDYASYFTDPNKAQVTLHHCLNMTAGFQWDEWSGNDLKDLWKSQDFAGFVLSRNNMSPDSEWRYNSALPNLTLRALSNILDQDIRDWADENFYQALGITDYKWQSQPDGIPEGSARMYLRPRDMLKIGITLLNDGQWSGQQIIPQAWVAKCMEVQENTDSGDYSHGFWLRELDGIKYLSAEGDGGNFINVFPEQNMVIVMTQGNYLKWPIYVDQMDDMMKNYIFPAVF</sequence>
<name>A0ABY6CQD7_9BACT</name>
<feature type="domain" description="Beta-lactamase-related" evidence="1">
    <location>
        <begin position="158"/>
        <end position="435"/>
    </location>
</feature>
<dbReference type="Gene3D" id="2.60.40.1120">
    <property type="entry name" value="Carboxypeptidase-like, regulatory domain"/>
    <property type="match status" value="1"/>
</dbReference>
<dbReference type="InterPro" id="IPR001466">
    <property type="entry name" value="Beta-lactam-related"/>
</dbReference>
<dbReference type="PANTHER" id="PTHR43283:SF7">
    <property type="entry name" value="BETA-LACTAMASE-RELATED DOMAIN-CONTAINING PROTEIN"/>
    <property type="match status" value="1"/>
</dbReference>
<dbReference type="EMBL" id="CP106679">
    <property type="protein sequence ID" value="UXP32733.1"/>
    <property type="molecule type" value="Genomic_DNA"/>
</dbReference>
<accession>A0ABY6CQD7</accession>
<dbReference type="Gene3D" id="3.40.710.10">
    <property type="entry name" value="DD-peptidase/beta-lactamase superfamily"/>
    <property type="match status" value="1"/>
</dbReference>
<dbReference type="GO" id="GO:0016787">
    <property type="term" value="F:hydrolase activity"/>
    <property type="evidence" value="ECO:0007669"/>
    <property type="project" value="UniProtKB-KW"/>
</dbReference>
<keyword evidence="3" id="KW-1185">Reference proteome</keyword>
<evidence type="ECO:0000313" key="3">
    <source>
        <dbReference type="Proteomes" id="UP001065174"/>
    </source>
</evidence>
<organism evidence="2 3">
    <name type="scientific">Reichenbachiella agarivorans</name>
    <dbReference type="NCBI Taxonomy" id="2979464"/>
    <lineage>
        <taxon>Bacteria</taxon>
        <taxon>Pseudomonadati</taxon>
        <taxon>Bacteroidota</taxon>
        <taxon>Cytophagia</taxon>
        <taxon>Cytophagales</taxon>
        <taxon>Reichenbachiellaceae</taxon>
        <taxon>Reichenbachiella</taxon>
    </lineage>
</organism>
<dbReference type="InterPro" id="IPR050789">
    <property type="entry name" value="Diverse_Enzym_Activities"/>
</dbReference>
<dbReference type="SUPFAM" id="SSF49464">
    <property type="entry name" value="Carboxypeptidase regulatory domain-like"/>
    <property type="match status" value="1"/>
</dbReference>
<dbReference type="SUPFAM" id="SSF56601">
    <property type="entry name" value="beta-lactamase/transpeptidase-like"/>
    <property type="match status" value="1"/>
</dbReference>
<dbReference type="RefSeq" id="WP_262310168.1">
    <property type="nucleotide sequence ID" value="NZ_CP106679.1"/>
</dbReference>
<evidence type="ECO:0000313" key="2">
    <source>
        <dbReference type="EMBL" id="UXP32733.1"/>
    </source>
</evidence>
<dbReference type="Pfam" id="PF13715">
    <property type="entry name" value="CarbopepD_reg_2"/>
    <property type="match status" value="1"/>
</dbReference>
<keyword evidence="2" id="KW-0378">Hydrolase</keyword>
<protein>
    <submittedName>
        <fullName evidence="2">Serine hydrolase</fullName>
    </submittedName>
</protein>
<dbReference type="InterPro" id="IPR012338">
    <property type="entry name" value="Beta-lactam/transpept-like"/>
</dbReference>